<organism evidence="1 2">
    <name type="scientific">Glossina palpalis gambiensis</name>
    <dbReference type="NCBI Taxonomy" id="67801"/>
    <lineage>
        <taxon>Eukaryota</taxon>
        <taxon>Metazoa</taxon>
        <taxon>Ecdysozoa</taxon>
        <taxon>Arthropoda</taxon>
        <taxon>Hexapoda</taxon>
        <taxon>Insecta</taxon>
        <taxon>Pterygota</taxon>
        <taxon>Neoptera</taxon>
        <taxon>Endopterygota</taxon>
        <taxon>Diptera</taxon>
        <taxon>Brachycera</taxon>
        <taxon>Muscomorpha</taxon>
        <taxon>Hippoboscoidea</taxon>
        <taxon>Glossinidae</taxon>
        <taxon>Glossina</taxon>
    </lineage>
</organism>
<evidence type="ECO:0000313" key="1">
    <source>
        <dbReference type="EnsemblMetazoa" id="GPPI011442-PA"/>
    </source>
</evidence>
<dbReference type="EnsemblMetazoa" id="GPPI011442-RA">
    <property type="protein sequence ID" value="GPPI011442-PA"/>
    <property type="gene ID" value="GPPI011442"/>
</dbReference>
<dbReference type="AlphaFoldDB" id="A0A1B0AWU2"/>
<proteinExistence type="predicted"/>
<sequence length="108" mass="12238">MKKFHFMYSAINKALGQGTSAGSFRASHDENDHHCDHYDYSGRSLQDDDSIELFKRKIIANIGGVVPKIVGLSGLYHLFIPDVEMENGSRKFVAATKLLQQHNYFFNT</sequence>
<keyword evidence="2" id="KW-1185">Reference proteome</keyword>
<accession>A0A1B0AWU2</accession>
<evidence type="ECO:0000313" key="2">
    <source>
        <dbReference type="Proteomes" id="UP000092460"/>
    </source>
</evidence>
<name>A0A1B0AWU2_9MUSC</name>
<reference evidence="2" key="1">
    <citation type="submission" date="2015-01" db="EMBL/GenBank/DDBJ databases">
        <authorList>
            <person name="Aksoy S."/>
            <person name="Warren W."/>
            <person name="Wilson R.K."/>
        </authorList>
    </citation>
    <scope>NUCLEOTIDE SEQUENCE [LARGE SCALE GENOMIC DNA]</scope>
    <source>
        <strain evidence="2">IAEA</strain>
    </source>
</reference>
<dbReference type="EMBL" id="JXJN01004952">
    <property type="status" value="NOT_ANNOTATED_CDS"/>
    <property type="molecule type" value="Genomic_DNA"/>
</dbReference>
<dbReference type="VEuPathDB" id="VectorBase:GPPI011442"/>
<reference evidence="1" key="2">
    <citation type="submission" date="2020-05" db="UniProtKB">
        <authorList>
            <consortium name="EnsemblMetazoa"/>
        </authorList>
    </citation>
    <scope>IDENTIFICATION</scope>
    <source>
        <strain evidence="1">IAEA</strain>
    </source>
</reference>
<protein>
    <submittedName>
        <fullName evidence="1">Uncharacterized protein</fullName>
    </submittedName>
</protein>
<dbReference type="Proteomes" id="UP000092460">
    <property type="component" value="Unassembled WGS sequence"/>
</dbReference>